<evidence type="ECO:0000256" key="2">
    <source>
        <dbReference type="ARBA" id="ARBA00023125"/>
    </source>
</evidence>
<dbReference type="SMART" id="SM00346">
    <property type="entry name" value="HTH_ICLR"/>
    <property type="match status" value="1"/>
</dbReference>
<dbReference type="GO" id="GO:0003677">
    <property type="term" value="F:DNA binding"/>
    <property type="evidence" value="ECO:0007669"/>
    <property type="project" value="UniProtKB-KW"/>
</dbReference>
<evidence type="ECO:0000313" key="7">
    <source>
        <dbReference type="Proteomes" id="UP000789326"/>
    </source>
</evidence>
<dbReference type="InterPro" id="IPR029016">
    <property type="entry name" value="GAF-like_dom_sf"/>
</dbReference>
<dbReference type="Gene3D" id="3.30.450.40">
    <property type="match status" value="1"/>
</dbReference>
<reference evidence="6" key="1">
    <citation type="submission" date="2021-11" db="EMBL/GenBank/DDBJ databases">
        <authorList>
            <person name="Bulgarelli D."/>
        </authorList>
    </citation>
    <scope>NUCLEOTIDE SEQUENCE</scope>
    <source>
        <strain evidence="6">Bi133</strain>
    </source>
</reference>
<keyword evidence="3" id="KW-0804">Transcription</keyword>
<proteinExistence type="predicted"/>
<dbReference type="EMBL" id="CAKKMG010000084">
    <property type="protein sequence ID" value="CAH0288482.1"/>
    <property type="molecule type" value="Genomic_DNA"/>
</dbReference>
<dbReference type="PANTHER" id="PTHR30136">
    <property type="entry name" value="HELIX-TURN-HELIX TRANSCRIPTIONAL REGULATOR, ICLR FAMILY"/>
    <property type="match status" value="1"/>
</dbReference>
<evidence type="ECO:0000256" key="3">
    <source>
        <dbReference type="ARBA" id="ARBA00023163"/>
    </source>
</evidence>
<feature type="domain" description="HTH iclR-type" evidence="4">
    <location>
        <begin position="5"/>
        <end position="65"/>
    </location>
</feature>
<dbReference type="SUPFAM" id="SSF46785">
    <property type="entry name" value="Winged helix' DNA-binding domain"/>
    <property type="match status" value="1"/>
</dbReference>
<dbReference type="Pfam" id="PF01614">
    <property type="entry name" value="IclR_C"/>
    <property type="match status" value="1"/>
</dbReference>
<evidence type="ECO:0000259" key="4">
    <source>
        <dbReference type="PROSITE" id="PS51077"/>
    </source>
</evidence>
<dbReference type="InterPro" id="IPR036388">
    <property type="entry name" value="WH-like_DNA-bd_sf"/>
</dbReference>
<dbReference type="InterPro" id="IPR050707">
    <property type="entry name" value="HTH_MetabolicPath_Reg"/>
</dbReference>
<dbReference type="GO" id="GO:0003700">
    <property type="term" value="F:DNA-binding transcription factor activity"/>
    <property type="evidence" value="ECO:0007669"/>
    <property type="project" value="TreeGrafter"/>
</dbReference>
<dbReference type="PROSITE" id="PS51077">
    <property type="entry name" value="HTH_ICLR"/>
    <property type="match status" value="1"/>
</dbReference>
<name>A0A9W4L3Q9_9BACI</name>
<accession>A0A9W4L3Q9</accession>
<dbReference type="Pfam" id="PF09339">
    <property type="entry name" value="HTH_IclR"/>
    <property type="match status" value="1"/>
</dbReference>
<dbReference type="PANTHER" id="PTHR30136:SF24">
    <property type="entry name" value="HTH-TYPE TRANSCRIPTIONAL REPRESSOR ALLR"/>
    <property type="match status" value="1"/>
</dbReference>
<dbReference type="AlphaFoldDB" id="A0A9W4L3Q9"/>
<dbReference type="GO" id="GO:0045892">
    <property type="term" value="P:negative regulation of DNA-templated transcription"/>
    <property type="evidence" value="ECO:0007669"/>
    <property type="project" value="TreeGrafter"/>
</dbReference>
<organism evidence="6 7">
    <name type="scientific">Peribacillus simplex</name>
    <dbReference type="NCBI Taxonomy" id="1478"/>
    <lineage>
        <taxon>Bacteria</taxon>
        <taxon>Bacillati</taxon>
        <taxon>Bacillota</taxon>
        <taxon>Bacilli</taxon>
        <taxon>Bacillales</taxon>
        <taxon>Bacillaceae</taxon>
        <taxon>Peribacillus</taxon>
    </lineage>
</organism>
<feature type="domain" description="IclR-ED" evidence="5">
    <location>
        <begin position="66"/>
        <end position="248"/>
    </location>
</feature>
<evidence type="ECO:0000313" key="6">
    <source>
        <dbReference type="EMBL" id="CAH0288482.1"/>
    </source>
</evidence>
<comment type="caution">
    <text evidence="6">The sequence shown here is derived from an EMBL/GenBank/DDBJ whole genome shotgun (WGS) entry which is preliminary data.</text>
</comment>
<dbReference type="SUPFAM" id="SSF55781">
    <property type="entry name" value="GAF domain-like"/>
    <property type="match status" value="1"/>
</dbReference>
<keyword evidence="1" id="KW-0805">Transcription regulation</keyword>
<protein>
    <submittedName>
        <fullName evidence="6">HTH-type transcriptional regulator KipR</fullName>
    </submittedName>
</protein>
<dbReference type="Proteomes" id="UP000789326">
    <property type="component" value="Unassembled WGS sequence"/>
</dbReference>
<dbReference type="InterPro" id="IPR014757">
    <property type="entry name" value="Tscrpt_reg_IclR_C"/>
</dbReference>
<evidence type="ECO:0000256" key="1">
    <source>
        <dbReference type="ARBA" id="ARBA00023015"/>
    </source>
</evidence>
<dbReference type="InterPro" id="IPR036390">
    <property type="entry name" value="WH_DNA-bd_sf"/>
</dbReference>
<dbReference type="PROSITE" id="PS51078">
    <property type="entry name" value="ICLR_ED"/>
    <property type="match status" value="1"/>
</dbReference>
<dbReference type="Gene3D" id="1.10.10.10">
    <property type="entry name" value="Winged helix-like DNA-binding domain superfamily/Winged helix DNA-binding domain"/>
    <property type="match status" value="1"/>
</dbReference>
<keyword evidence="2" id="KW-0238">DNA-binding</keyword>
<gene>
    <name evidence="6" type="primary">kipR_2</name>
    <name evidence="6" type="ORF">SRABI133_04160</name>
</gene>
<dbReference type="InterPro" id="IPR005471">
    <property type="entry name" value="Tscrpt_reg_IclR_N"/>
</dbReference>
<evidence type="ECO:0000259" key="5">
    <source>
        <dbReference type="PROSITE" id="PS51078"/>
    </source>
</evidence>
<sequence length="260" mass="29067">MQAHNKTVVKSMQILTLFINHPKLTFNEMMELSNLPKTSLHRMVGSLEEMGFLTKDDDGHYSLGLIFLQFGQLVGERLDIRSIAYPIMKDLRDDVEEAVNLIVRDKDEAMYIEKVDTLHPVRLYTSIGRRSPLYAGDSRIILAYLPEEERENYLGSVQLKPIAIGTITDKTKLRHALDEARLDGYTITSSELEDYTKAVSAPILDGKGQIVAGISVAGIEARFQEDRLPELIDKVTKAAKAISVKLGSQAHLLSNNKVGK</sequence>
<dbReference type="RefSeq" id="WP_230303458.1">
    <property type="nucleotide sequence ID" value="NZ_CAKKMG010000084.1"/>
</dbReference>